<sequence>MKHSVQPRSTILRENQEAMLSPNPSSARQKWLTPPPYRKNKPSKENAPPSDLNSSPAVTGMKIMKSPLPPRHPNSNPLKRKLSVESGCSEIGAVAAGSSDSGVKVIVRMRPPTKDEEEGEIVAQKVSNDSLSISGHSFTYDSIADVQSTQLDIFQLVGAPLVENCLAGFNSSVFAYGQTGSGKTYTIWGPANALLDENLASDQQGLTPRIFQRLFERIEEEQVKHSDKQLAYQCRCSFLEIYNEQITDLLDPSQRNLQLREDVRTGVYVENLTEECVSTMKDVTKLLMKGLSNRRTGATSINAESSRSHSVFTCVVESHCKSMADGLSRLKTSRINLVDLAGSERQKLTGAAGERLKEAGNINRSLSQLGNLGLGNITIALIHLGILFSFWKFLLSWNLINILAEVSQTGKHRHIPYRDSKLTFLLQESLGGNAKLAMICAISPAQSCKSETLSTLRFAQRAKAIKNKAVVNEEMQDDVNILREVIRQLKANT</sequence>
<dbReference type="PROSITE" id="PS50067">
    <property type="entry name" value="KINESIN_MOTOR_2"/>
    <property type="match status" value="1"/>
</dbReference>
<evidence type="ECO:0000256" key="3">
    <source>
        <dbReference type="ARBA" id="ARBA00022840"/>
    </source>
</evidence>
<keyword evidence="4" id="KW-0175">Coiled coil</keyword>
<keyword evidence="2 7" id="KW-0547">Nucleotide-binding</keyword>
<evidence type="ECO:0000256" key="8">
    <source>
        <dbReference type="RuleBase" id="RU000394"/>
    </source>
</evidence>
<dbReference type="SUPFAM" id="SSF52540">
    <property type="entry name" value="P-loop containing nucleoside triphosphate hydrolases"/>
    <property type="match status" value="1"/>
</dbReference>
<evidence type="ECO:0000256" key="2">
    <source>
        <dbReference type="ARBA" id="ARBA00022741"/>
    </source>
</evidence>
<keyword evidence="5 7" id="KW-0505">Motor protein</keyword>
<evidence type="ECO:0000256" key="1">
    <source>
        <dbReference type="ARBA" id="ARBA00022701"/>
    </source>
</evidence>
<evidence type="ECO:0000256" key="4">
    <source>
        <dbReference type="ARBA" id="ARBA00023054"/>
    </source>
</evidence>
<dbReference type="GO" id="GO:0008574">
    <property type="term" value="F:plus-end-directed microtubule motor activity"/>
    <property type="evidence" value="ECO:0000318"/>
    <property type="project" value="GO_Central"/>
</dbReference>
<dbReference type="InterPro" id="IPR019821">
    <property type="entry name" value="Kinesin_motor_CS"/>
</dbReference>
<dbReference type="SMART" id="SM00129">
    <property type="entry name" value="KISc"/>
    <property type="match status" value="1"/>
</dbReference>
<proteinExistence type="inferred from homology"/>
<dbReference type="GO" id="GO:0005737">
    <property type="term" value="C:cytoplasm"/>
    <property type="evidence" value="ECO:0000318"/>
    <property type="project" value="GO_Central"/>
</dbReference>
<reference evidence="11" key="2">
    <citation type="submission" date="2019-01" db="UniProtKB">
        <authorList>
            <consortium name="EnsemblPlants"/>
        </authorList>
    </citation>
    <scope>IDENTIFICATION</scope>
    <source>
        <strain evidence="11">cv. Heinz 1706</strain>
    </source>
</reference>
<evidence type="ECO:0000313" key="12">
    <source>
        <dbReference type="Proteomes" id="UP000004994"/>
    </source>
</evidence>
<feature type="binding site" evidence="7">
    <location>
        <begin position="177"/>
        <end position="184"/>
    </location>
    <ligand>
        <name>ATP</name>
        <dbReference type="ChEBI" id="CHEBI:30616"/>
    </ligand>
</feature>
<accession>A0A3Q7I8Z5</accession>
<dbReference type="GO" id="GO:0007018">
    <property type="term" value="P:microtubule-based movement"/>
    <property type="evidence" value="ECO:0000318"/>
    <property type="project" value="GO_Central"/>
</dbReference>
<dbReference type="STRING" id="4081.A0A3Q7I8Z5"/>
<dbReference type="GO" id="GO:0005874">
    <property type="term" value="C:microtubule"/>
    <property type="evidence" value="ECO:0000318"/>
    <property type="project" value="GO_Central"/>
</dbReference>
<evidence type="ECO:0000259" key="10">
    <source>
        <dbReference type="PROSITE" id="PS50067"/>
    </source>
</evidence>
<dbReference type="PROSITE" id="PS00411">
    <property type="entry name" value="KINESIN_MOTOR_1"/>
    <property type="match status" value="1"/>
</dbReference>
<dbReference type="Gene3D" id="3.40.850.10">
    <property type="entry name" value="Kinesin motor domain"/>
    <property type="match status" value="1"/>
</dbReference>
<organism evidence="11">
    <name type="scientific">Solanum lycopersicum</name>
    <name type="common">Tomato</name>
    <name type="synonym">Lycopersicon esculentum</name>
    <dbReference type="NCBI Taxonomy" id="4081"/>
    <lineage>
        <taxon>Eukaryota</taxon>
        <taxon>Viridiplantae</taxon>
        <taxon>Streptophyta</taxon>
        <taxon>Embryophyta</taxon>
        <taxon>Tracheophyta</taxon>
        <taxon>Spermatophyta</taxon>
        <taxon>Magnoliopsida</taxon>
        <taxon>eudicotyledons</taxon>
        <taxon>Gunneridae</taxon>
        <taxon>Pentapetalae</taxon>
        <taxon>asterids</taxon>
        <taxon>lamiids</taxon>
        <taxon>Solanales</taxon>
        <taxon>Solanaceae</taxon>
        <taxon>Solanoideae</taxon>
        <taxon>Solaneae</taxon>
        <taxon>Solanum</taxon>
        <taxon>Solanum subgen. Lycopersicon</taxon>
    </lineage>
</organism>
<feature type="region of interest" description="Disordered" evidence="9">
    <location>
        <begin position="1"/>
        <end position="80"/>
    </location>
</feature>
<name>A0A3Q7I8Z5_SOLLC</name>
<dbReference type="Gramene" id="Solyc09g097860.3.1">
    <property type="protein sequence ID" value="Solyc09g097860.3.1"/>
    <property type="gene ID" value="Solyc09g097860.3"/>
</dbReference>
<keyword evidence="1 8" id="KW-0493">Microtubule</keyword>
<feature type="compositionally biased region" description="Polar residues" evidence="9">
    <location>
        <begin position="1"/>
        <end position="13"/>
    </location>
</feature>
<evidence type="ECO:0000313" key="11">
    <source>
        <dbReference type="EnsemblPlants" id="Solyc09g097860.3.1"/>
    </source>
</evidence>
<evidence type="ECO:0000256" key="7">
    <source>
        <dbReference type="PROSITE-ProRule" id="PRU00283"/>
    </source>
</evidence>
<dbReference type="GO" id="GO:0005524">
    <property type="term" value="F:ATP binding"/>
    <property type="evidence" value="ECO:0007669"/>
    <property type="project" value="UniProtKB-UniRule"/>
</dbReference>
<evidence type="ECO:0000256" key="5">
    <source>
        <dbReference type="ARBA" id="ARBA00023175"/>
    </source>
</evidence>
<dbReference type="AlphaFoldDB" id="A0A3Q7I8Z5"/>
<dbReference type="GO" id="GO:0016887">
    <property type="term" value="F:ATP hydrolysis activity"/>
    <property type="evidence" value="ECO:0000318"/>
    <property type="project" value="GO_Central"/>
</dbReference>
<comment type="similarity">
    <text evidence="6">Belongs to the TRAFAC class myosin-kinesin ATPase superfamily. Kinesin family. KIN-12 subfamily.</text>
</comment>
<dbReference type="InParanoid" id="A0A3Q7I8Z5"/>
<dbReference type="OMA" id="ICYKLRY"/>
<keyword evidence="12" id="KW-1185">Reference proteome</keyword>
<feature type="domain" description="Kinesin motor" evidence="10">
    <location>
        <begin position="102"/>
        <end position="465"/>
    </location>
</feature>
<dbReference type="PANTHER" id="PTHR37739:SF16">
    <property type="entry name" value="KINESIN-LIKE PROTEIN"/>
    <property type="match status" value="1"/>
</dbReference>
<dbReference type="PRINTS" id="PR00380">
    <property type="entry name" value="KINESINHEAVY"/>
</dbReference>
<protein>
    <recommendedName>
        <fullName evidence="8">Kinesin-like protein</fullName>
    </recommendedName>
</protein>
<dbReference type="InterPro" id="IPR036961">
    <property type="entry name" value="Kinesin_motor_dom_sf"/>
</dbReference>
<dbReference type="EnsemblPlants" id="Solyc09g097860.3.1">
    <property type="protein sequence ID" value="Solyc09g097860.3.1"/>
    <property type="gene ID" value="Solyc09g097860.3"/>
</dbReference>
<dbReference type="InterPro" id="IPR027417">
    <property type="entry name" value="P-loop_NTPase"/>
</dbReference>
<dbReference type="Pfam" id="PF00225">
    <property type="entry name" value="Kinesin"/>
    <property type="match status" value="1"/>
</dbReference>
<dbReference type="GO" id="GO:0005871">
    <property type="term" value="C:kinesin complex"/>
    <property type="evidence" value="ECO:0000318"/>
    <property type="project" value="GO_Central"/>
</dbReference>
<reference evidence="11" key="1">
    <citation type="journal article" date="2012" name="Nature">
        <title>The tomato genome sequence provides insights into fleshy fruit evolution.</title>
        <authorList>
            <consortium name="Tomato Genome Consortium"/>
        </authorList>
    </citation>
    <scope>NUCLEOTIDE SEQUENCE [LARGE SCALE GENOMIC DNA]</scope>
    <source>
        <strain evidence="11">cv. Heinz 1706</strain>
    </source>
</reference>
<dbReference type="GO" id="GO:0008017">
    <property type="term" value="F:microtubule binding"/>
    <property type="evidence" value="ECO:0000318"/>
    <property type="project" value="GO_Central"/>
</dbReference>
<evidence type="ECO:0000256" key="6">
    <source>
        <dbReference type="ARBA" id="ARBA00034488"/>
    </source>
</evidence>
<dbReference type="Proteomes" id="UP000004994">
    <property type="component" value="Chromosome 9"/>
</dbReference>
<dbReference type="InterPro" id="IPR044986">
    <property type="entry name" value="KIF15/KIN-12"/>
</dbReference>
<dbReference type="InterPro" id="IPR001752">
    <property type="entry name" value="Kinesin_motor_dom"/>
</dbReference>
<dbReference type="PANTHER" id="PTHR37739">
    <property type="entry name" value="KINESIN-LIKE PROTEIN KIN-12D"/>
    <property type="match status" value="1"/>
</dbReference>
<dbReference type="FunCoup" id="A0A3Q7I8Z5">
    <property type="interactions" value="185"/>
</dbReference>
<keyword evidence="3 7" id="KW-0067">ATP-binding</keyword>
<evidence type="ECO:0000256" key="9">
    <source>
        <dbReference type="SAM" id="MobiDB-lite"/>
    </source>
</evidence>